<dbReference type="AlphaFoldDB" id="A0AAU7Q499"/>
<reference evidence="2" key="1">
    <citation type="submission" date="2024-06" db="EMBL/GenBank/DDBJ databases">
        <authorList>
            <person name="Dussert Y."/>
            <person name="Peccoud J."/>
            <person name="Pigeault R."/>
        </authorList>
    </citation>
    <scope>NUCLEOTIDE SEQUENCE</scope>
    <source>
        <strain evidence="2">WArc</strain>
    </source>
</reference>
<proteinExistence type="predicted"/>
<sequence>MEFFEDFSSIGTIEIEIPARDNKPKRTACLEVKFGKFMMDPPKRHIRYKELYNLPLYAVYGVLSS</sequence>
<organism evidence="2">
    <name type="scientific">Wolbachia endosymbiont of Armadillidium arcangelii</name>
    <dbReference type="NCBI Taxonomy" id="3158571"/>
    <lineage>
        <taxon>Bacteria</taxon>
        <taxon>Pseudomonadati</taxon>
        <taxon>Pseudomonadota</taxon>
        <taxon>Alphaproteobacteria</taxon>
        <taxon>Rickettsiales</taxon>
        <taxon>Anaplasmataceae</taxon>
        <taxon>Wolbachieae</taxon>
        <taxon>Wolbachia</taxon>
    </lineage>
</organism>
<evidence type="ECO:0000313" key="1">
    <source>
        <dbReference type="EMBL" id="XBS66658.1"/>
    </source>
</evidence>
<accession>A0AAU7Q499</accession>
<gene>
    <name evidence="2" type="ORF">ABLO99_00480</name>
    <name evidence="1" type="ORF">ABLO99_05280</name>
</gene>
<dbReference type="EMBL" id="CP157942">
    <property type="protein sequence ID" value="XBS66658.1"/>
    <property type="molecule type" value="Genomic_DNA"/>
</dbReference>
<name>A0AAU7Q499_9RICK</name>
<dbReference type="EMBL" id="CP157942">
    <property type="protein sequence ID" value="XBS67221.1"/>
    <property type="molecule type" value="Genomic_DNA"/>
</dbReference>
<protein>
    <submittedName>
        <fullName evidence="2">Uncharacterized protein</fullName>
    </submittedName>
</protein>
<evidence type="ECO:0000313" key="2">
    <source>
        <dbReference type="EMBL" id="XBS67221.1"/>
    </source>
</evidence>